<dbReference type="Proteomes" id="UP000886998">
    <property type="component" value="Unassembled WGS sequence"/>
</dbReference>
<dbReference type="AlphaFoldDB" id="A0A8X7CI31"/>
<accession>A0A8X7CI31</accession>
<dbReference type="OrthoDB" id="10452950at2759"/>
<protein>
    <submittedName>
        <fullName evidence="1">Uncharacterized protein</fullName>
    </submittedName>
</protein>
<reference evidence="1" key="1">
    <citation type="submission" date="2020-08" db="EMBL/GenBank/DDBJ databases">
        <title>Multicomponent nature underlies the extraordinary mechanical properties of spider dragline silk.</title>
        <authorList>
            <person name="Kono N."/>
            <person name="Nakamura H."/>
            <person name="Mori M."/>
            <person name="Yoshida Y."/>
            <person name="Ohtoshi R."/>
            <person name="Malay A.D."/>
            <person name="Moran D.A.P."/>
            <person name="Tomita M."/>
            <person name="Numata K."/>
            <person name="Arakawa K."/>
        </authorList>
    </citation>
    <scope>NUCLEOTIDE SEQUENCE</scope>
</reference>
<proteinExistence type="predicted"/>
<gene>
    <name evidence="1" type="primary">NCL1_16874</name>
    <name evidence="1" type="ORF">TNIN_248291</name>
</gene>
<organism evidence="1 2">
    <name type="scientific">Trichonephila inaurata madagascariensis</name>
    <dbReference type="NCBI Taxonomy" id="2747483"/>
    <lineage>
        <taxon>Eukaryota</taxon>
        <taxon>Metazoa</taxon>
        <taxon>Ecdysozoa</taxon>
        <taxon>Arthropoda</taxon>
        <taxon>Chelicerata</taxon>
        <taxon>Arachnida</taxon>
        <taxon>Araneae</taxon>
        <taxon>Araneomorphae</taxon>
        <taxon>Entelegynae</taxon>
        <taxon>Araneoidea</taxon>
        <taxon>Nephilidae</taxon>
        <taxon>Trichonephila</taxon>
        <taxon>Trichonephila inaurata</taxon>
    </lineage>
</organism>
<name>A0A8X7CI31_9ARAC</name>
<evidence type="ECO:0000313" key="2">
    <source>
        <dbReference type="Proteomes" id="UP000886998"/>
    </source>
</evidence>
<sequence length="172" mass="19720">MAGIGVMELTNSQNTIDSTSTYNSELNADEGEALRFRQSWLKFLNNGDFYKLPKVEYAESRLLDARNTDMIGISNHDQYAKESETLGSNEFAFSNTNDIHEFSEDSMPTWYEKFCGIPFKDAIERDDPFLPSTISTTDDSLAPSHNYLTESKEWIEKFDSILESYEDTKVFI</sequence>
<dbReference type="EMBL" id="BMAV01016746">
    <property type="protein sequence ID" value="GFY67791.1"/>
    <property type="molecule type" value="Genomic_DNA"/>
</dbReference>
<keyword evidence="2" id="KW-1185">Reference proteome</keyword>
<evidence type="ECO:0000313" key="1">
    <source>
        <dbReference type="EMBL" id="GFY67791.1"/>
    </source>
</evidence>
<comment type="caution">
    <text evidence="1">The sequence shown here is derived from an EMBL/GenBank/DDBJ whole genome shotgun (WGS) entry which is preliminary data.</text>
</comment>